<feature type="region of interest" description="Disordered" evidence="2">
    <location>
        <begin position="246"/>
        <end position="269"/>
    </location>
</feature>
<evidence type="ECO:0000256" key="2">
    <source>
        <dbReference type="SAM" id="MobiDB-lite"/>
    </source>
</evidence>
<evidence type="ECO:0000313" key="3">
    <source>
        <dbReference type="EMBL" id="KAF4448755.1"/>
    </source>
</evidence>
<dbReference type="OrthoDB" id="5324651at2759"/>
<sequence length="269" mass="30210">MQLLSDKVYESTSIAGQRFPDLFESSMAQTTARAQLEEEATRSEQATLNDITQTHQDDSQDAFSSAETTTAVYDASNSTVSGEVDIASLFPVHLPFPIEHLLMEKLQKILELACYQHTAVHRLRTNSTGLERFLADAEDLAAVLGDNIYTRAISQLRLDARSTLAELTRNKEIIQLQLEKAQEEIAKQRAELDEEERENLRQMQREDDKYRALAGERLEKALHVLGDLKVVSNNENTVLNGVDGDEAVTISDDDSEFDRAEQFEDCSEA</sequence>
<name>A0A8H4NV05_9HYPO</name>
<feature type="compositionally biased region" description="Acidic residues" evidence="2">
    <location>
        <begin position="246"/>
        <end position="256"/>
    </location>
</feature>
<gene>
    <name evidence="3" type="ORF">F53441_7883</name>
</gene>
<dbReference type="Proteomes" id="UP000605986">
    <property type="component" value="Unassembled WGS sequence"/>
</dbReference>
<evidence type="ECO:0000313" key="4">
    <source>
        <dbReference type="Proteomes" id="UP000605986"/>
    </source>
</evidence>
<keyword evidence="1" id="KW-0175">Coiled coil</keyword>
<comment type="caution">
    <text evidence="3">The sequence shown here is derived from an EMBL/GenBank/DDBJ whole genome shotgun (WGS) entry which is preliminary data.</text>
</comment>
<proteinExistence type="predicted"/>
<accession>A0A8H4NV05</accession>
<dbReference type="AlphaFoldDB" id="A0A8H4NV05"/>
<organism evidence="3 4">
    <name type="scientific">Fusarium austroafricanum</name>
    <dbReference type="NCBI Taxonomy" id="2364996"/>
    <lineage>
        <taxon>Eukaryota</taxon>
        <taxon>Fungi</taxon>
        <taxon>Dikarya</taxon>
        <taxon>Ascomycota</taxon>
        <taxon>Pezizomycotina</taxon>
        <taxon>Sordariomycetes</taxon>
        <taxon>Hypocreomycetidae</taxon>
        <taxon>Hypocreales</taxon>
        <taxon>Nectriaceae</taxon>
        <taxon>Fusarium</taxon>
        <taxon>Fusarium concolor species complex</taxon>
    </lineage>
</organism>
<evidence type="ECO:0000256" key="1">
    <source>
        <dbReference type="SAM" id="Coils"/>
    </source>
</evidence>
<keyword evidence="4" id="KW-1185">Reference proteome</keyword>
<protein>
    <submittedName>
        <fullName evidence="3">Uncharacterized protein</fullName>
    </submittedName>
</protein>
<feature type="coiled-coil region" evidence="1">
    <location>
        <begin position="164"/>
        <end position="205"/>
    </location>
</feature>
<reference evidence="3" key="1">
    <citation type="submission" date="2020-01" db="EMBL/GenBank/DDBJ databases">
        <title>Identification and distribution of gene clusters putatively required for synthesis of sphingolipid metabolism inhibitors in phylogenetically diverse species of the filamentous fungus Fusarium.</title>
        <authorList>
            <person name="Kim H.-S."/>
            <person name="Busman M."/>
            <person name="Brown D.W."/>
            <person name="Divon H."/>
            <person name="Uhlig S."/>
            <person name="Proctor R.H."/>
        </authorList>
    </citation>
    <scope>NUCLEOTIDE SEQUENCE</scope>
    <source>
        <strain evidence="3">NRRL 53441</strain>
    </source>
</reference>
<dbReference type="EMBL" id="JAADJG010000318">
    <property type="protein sequence ID" value="KAF4448755.1"/>
    <property type="molecule type" value="Genomic_DNA"/>
</dbReference>